<dbReference type="PANTHER" id="PTHR43493">
    <property type="entry name" value="DNA GYRASE/TOPOISOMERASE SUBUNIT A"/>
    <property type="match status" value="1"/>
</dbReference>
<evidence type="ECO:0000256" key="3">
    <source>
        <dbReference type="ARBA" id="ARBA00023125"/>
    </source>
</evidence>
<feature type="domain" description="Topo IIA-type catalytic" evidence="6">
    <location>
        <begin position="31"/>
        <end position="142"/>
    </location>
</feature>
<evidence type="ECO:0000256" key="1">
    <source>
        <dbReference type="ARBA" id="ARBA00000185"/>
    </source>
</evidence>
<dbReference type="GO" id="GO:0005737">
    <property type="term" value="C:cytoplasm"/>
    <property type="evidence" value="ECO:0007669"/>
    <property type="project" value="TreeGrafter"/>
</dbReference>
<dbReference type="Proteomes" id="UP000014243">
    <property type="component" value="Unassembled WGS sequence"/>
</dbReference>
<protein>
    <submittedName>
        <fullName evidence="7">DNA topoisomerase IV subunit A</fullName>
        <ecNumber evidence="7">5.99.1.-</ecNumber>
    </submittedName>
</protein>
<accession>S2S081</accession>
<sequence length="142" mass="16169">MANQIQELTLEEVMGDRFGRYSKYIIQERALPDVRDGLKPVQRRILFAMNQDGNTYDKGFRKSAKSVGNVMGNYHPHGDSSIYEAMVRLSQDWKLRAPLIQMHGNNGSMDGDPPAAMRYTEARLSKISKEMLADIDKETVDM</sequence>
<feature type="non-terminal residue" evidence="7">
    <location>
        <position position="142"/>
    </location>
</feature>
<dbReference type="SMART" id="SM00434">
    <property type="entry name" value="TOP4c"/>
    <property type="match status" value="1"/>
</dbReference>
<keyword evidence="3 5" id="KW-0238">DNA-binding</keyword>
<dbReference type="Pfam" id="PF00521">
    <property type="entry name" value="DNA_topoisoIV"/>
    <property type="match status" value="1"/>
</dbReference>
<dbReference type="InterPro" id="IPR050220">
    <property type="entry name" value="Type_II_DNA_Topoisomerases"/>
</dbReference>
<name>S2S081_LACPA</name>
<reference evidence="7 8" key="1">
    <citation type="journal article" date="2013" name="PLoS ONE">
        <title>Lactobacillus paracasei comparative genomics: towards species pan-genome definition and exploitation of diversity.</title>
        <authorList>
            <person name="Smokvina T."/>
            <person name="Wels M."/>
            <person name="Polka J."/>
            <person name="Chervaux C."/>
            <person name="Brisse S."/>
            <person name="Boekhorst J."/>
            <person name="van Hylckama Vlieg J.E."/>
            <person name="Siezen R.J."/>
        </authorList>
    </citation>
    <scope>NUCLEOTIDE SEQUENCE [LARGE SCALE GENOMIC DNA]</scope>
    <source>
        <strain evidence="7 8">Lpp126</strain>
    </source>
</reference>
<dbReference type="GO" id="GO:0003677">
    <property type="term" value="F:DNA binding"/>
    <property type="evidence" value="ECO:0007669"/>
    <property type="project" value="UniProtKB-UniRule"/>
</dbReference>
<dbReference type="PANTHER" id="PTHR43493:SF9">
    <property type="entry name" value="DNA TOPOISOMERASE 4 SUBUNIT A"/>
    <property type="match status" value="1"/>
</dbReference>
<dbReference type="SUPFAM" id="SSF56719">
    <property type="entry name" value="Type II DNA topoisomerase"/>
    <property type="match status" value="1"/>
</dbReference>
<feature type="active site" description="O-(5'-phospho-DNA)-tyrosine intermediate" evidence="5">
    <location>
        <position position="119"/>
    </location>
</feature>
<evidence type="ECO:0000313" key="8">
    <source>
        <dbReference type="Proteomes" id="UP000014243"/>
    </source>
</evidence>
<organism evidence="7 8">
    <name type="scientific">Lacticaseibacillus paracasei subsp. paracasei Lpp126</name>
    <dbReference type="NCBI Taxonomy" id="1256206"/>
    <lineage>
        <taxon>Bacteria</taxon>
        <taxon>Bacillati</taxon>
        <taxon>Bacillota</taxon>
        <taxon>Bacilli</taxon>
        <taxon>Lactobacillales</taxon>
        <taxon>Lactobacillaceae</taxon>
        <taxon>Lacticaseibacillus</taxon>
    </lineage>
</organism>
<evidence type="ECO:0000256" key="5">
    <source>
        <dbReference type="PROSITE-ProRule" id="PRU01384"/>
    </source>
</evidence>
<dbReference type="Gene3D" id="3.90.199.10">
    <property type="entry name" value="Topoisomerase II, domain 5"/>
    <property type="match status" value="1"/>
</dbReference>
<dbReference type="GO" id="GO:0005524">
    <property type="term" value="F:ATP binding"/>
    <property type="evidence" value="ECO:0007669"/>
    <property type="project" value="InterPro"/>
</dbReference>
<evidence type="ECO:0000256" key="2">
    <source>
        <dbReference type="ARBA" id="ARBA00023029"/>
    </source>
</evidence>
<dbReference type="EC" id="5.99.1.-" evidence="7"/>
<dbReference type="AlphaFoldDB" id="S2S081"/>
<dbReference type="GO" id="GO:0009330">
    <property type="term" value="C:DNA topoisomerase type II (double strand cut, ATP-hydrolyzing) complex"/>
    <property type="evidence" value="ECO:0007669"/>
    <property type="project" value="TreeGrafter"/>
</dbReference>
<comment type="catalytic activity">
    <reaction evidence="1 5">
        <text>ATP-dependent breakage, passage and rejoining of double-stranded DNA.</text>
        <dbReference type="EC" id="5.6.2.2"/>
    </reaction>
</comment>
<comment type="caution">
    <text evidence="7">The sequence shown here is derived from an EMBL/GenBank/DDBJ whole genome shotgun (WGS) entry which is preliminary data.</text>
</comment>
<evidence type="ECO:0000256" key="4">
    <source>
        <dbReference type="ARBA" id="ARBA00023235"/>
    </source>
</evidence>
<dbReference type="GO" id="GO:0034335">
    <property type="term" value="F:DNA negative supercoiling activity"/>
    <property type="evidence" value="ECO:0007669"/>
    <property type="project" value="UniProtKB-ARBA"/>
</dbReference>
<dbReference type="PROSITE" id="PS52040">
    <property type="entry name" value="TOPO_IIA"/>
    <property type="match status" value="1"/>
</dbReference>
<gene>
    <name evidence="7" type="ORF">Lpp126_13777</name>
</gene>
<dbReference type="InterPro" id="IPR013758">
    <property type="entry name" value="Topo_IIA_A/C_ab"/>
</dbReference>
<dbReference type="EMBL" id="ANKC01000989">
    <property type="protein sequence ID" value="EPC73048.1"/>
    <property type="molecule type" value="Genomic_DNA"/>
</dbReference>
<keyword evidence="4 5" id="KW-0413">Isomerase</keyword>
<dbReference type="InterPro" id="IPR013760">
    <property type="entry name" value="Topo_IIA-like_dom_sf"/>
</dbReference>
<keyword evidence="2 5" id="KW-0799">Topoisomerase</keyword>
<proteinExistence type="predicted"/>
<dbReference type="InterPro" id="IPR002205">
    <property type="entry name" value="Topo_IIA_dom_A"/>
</dbReference>
<evidence type="ECO:0000259" key="6">
    <source>
        <dbReference type="PROSITE" id="PS52040"/>
    </source>
</evidence>
<evidence type="ECO:0000313" key="7">
    <source>
        <dbReference type="EMBL" id="EPC73048.1"/>
    </source>
</evidence>
<dbReference type="GO" id="GO:0006265">
    <property type="term" value="P:DNA topological change"/>
    <property type="evidence" value="ECO:0007669"/>
    <property type="project" value="UniProtKB-UniRule"/>
</dbReference>